<proteinExistence type="inferred from homology"/>
<feature type="domain" description="ABC transporter substrate-binding protein PnrA-like" evidence="8">
    <location>
        <begin position="56"/>
        <end position="364"/>
    </location>
</feature>
<dbReference type="SUPFAM" id="SSF53822">
    <property type="entry name" value="Periplasmic binding protein-like I"/>
    <property type="match status" value="1"/>
</dbReference>
<comment type="similarity">
    <text evidence="2">Belongs to the BMP lipoprotein family.</text>
</comment>
<evidence type="ECO:0000256" key="6">
    <source>
        <dbReference type="ARBA" id="ARBA00023288"/>
    </source>
</evidence>
<evidence type="ECO:0000259" key="8">
    <source>
        <dbReference type="Pfam" id="PF02608"/>
    </source>
</evidence>
<dbReference type="Proteomes" id="UP000216498">
    <property type="component" value="Unassembled WGS sequence"/>
</dbReference>
<dbReference type="InterPro" id="IPR028082">
    <property type="entry name" value="Peripla_BP_I"/>
</dbReference>
<comment type="subcellular location">
    <subcellularLocation>
        <location evidence="1">Cell membrane</location>
        <topology evidence="1">Lipid-anchor</topology>
    </subcellularLocation>
</comment>
<dbReference type="PANTHER" id="PTHR34296:SF2">
    <property type="entry name" value="ABC TRANSPORTER GUANOSINE-BINDING PROTEIN NUPN"/>
    <property type="match status" value="1"/>
</dbReference>
<evidence type="ECO:0000256" key="5">
    <source>
        <dbReference type="ARBA" id="ARBA00023136"/>
    </source>
</evidence>
<evidence type="ECO:0000256" key="2">
    <source>
        <dbReference type="ARBA" id="ARBA00008610"/>
    </source>
</evidence>
<evidence type="ECO:0000313" key="10">
    <source>
        <dbReference type="Proteomes" id="UP000216498"/>
    </source>
</evidence>
<evidence type="ECO:0000313" key="9">
    <source>
        <dbReference type="EMBL" id="OZU90673.1"/>
    </source>
</evidence>
<dbReference type="GO" id="GO:0005886">
    <property type="term" value="C:plasma membrane"/>
    <property type="evidence" value="ECO:0007669"/>
    <property type="project" value="UniProtKB-SubCell"/>
</dbReference>
<keyword evidence="6" id="KW-0449">Lipoprotein</keyword>
<dbReference type="InterPro" id="IPR050957">
    <property type="entry name" value="BMP_lipoprotein"/>
</dbReference>
<evidence type="ECO:0000256" key="1">
    <source>
        <dbReference type="ARBA" id="ARBA00004193"/>
    </source>
</evidence>
<evidence type="ECO:0000256" key="4">
    <source>
        <dbReference type="ARBA" id="ARBA00022729"/>
    </source>
</evidence>
<name>A0A265NFA2_9BACI</name>
<dbReference type="PANTHER" id="PTHR34296">
    <property type="entry name" value="TRANSCRIPTIONAL ACTIVATOR PROTEIN MED"/>
    <property type="match status" value="1"/>
</dbReference>
<gene>
    <name evidence="9" type="ORF">CIL03_03715</name>
</gene>
<protein>
    <submittedName>
        <fullName evidence="9">BMP family ABC transporter substrate-binding protein</fullName>
    </submittedName>
</protein>
<reference evidence="9 10" key="1">
    <citation type="submission" date="2017-08" db="EMBL/GenBank/DDBJ databases">
        <title>Virgibacillus indicus sp. nov. and Virgibacillus profoundi sp. nov, two moderately halophilic bacteria isolated from marine sediment by using the Microfluidic Streak Plate.</title>
        <authorList>
            <person name="Xu B."/>
            <person name="Hu B."/>
            <person name="Wang J."/>
            <person name="Zhu Y."/>
            <person name="Huang L."/>
            <person name="Du W."/>
            <person name="Huang Y."/>
        </authorList>
    </citation>
    <scope>NUCLEOTIDE SEQUENCE [LARGE SCALE GENOMIC DNA]</scope>
    <source>
        <strain evidence="9 10">IO3-P2-C2</strain>
    </source>
</reference>
<keyword evidence="5" id="KW-0472">Membrane</keyword>
<evidence type="ECO:0000256" key="7">
    <source>
        <dbReference type="SAM" id="MobiDB-lite"/>
    </source>
</evidence>
<feature type="region of interest" description="Disordered" evidence="7">
    <location>
        <begin position="34"/>
        <end position="54"/>
    </location>
</feature>
<sequence>MGVFRLRKNKFILLFALLLSLGLILAACGGGGSESESESEASGNEGDSEESSTDFSAAMVTDIGGVDDKSFNQSSWEGLKAWGEEHGLSKGNGIDYAQSNDKADYIPNLNRLIRDEYDLIFGIGFELKEDLQKVADQYPDTYFALVDDTIEADNGVSITFKEHQGSFLVGVAAALKTNTNKLGFVGGIDSPLINKFESGFIAGAKSVNPDIEIEVEYAESFGDAAKGKIIASNMYNNDIDIIYHASGGTGNGVFNEAKDLKQNDPDREIWVIGVDRDQHEEGQIGDHNVTLTSMVKRVDVAVQDVSNQTMNGEFPSGEVLEFGLEEEAISFATTNEEAMTDDIVSEVEEWQEKIASGEVEVPQTREETEAFVDGL</sequence>
<comment type="caution">
    <text evidence="9">The sequence shown here is derived from an EMBL/GenBank/DDBJ whole genome shotgun (WGS) entry which is preliminary data.</text>
</comment>
<organism evidence="9 10">
    <name type="scientific">Virgibacillus indicus</name>
    <dbReference type="NCBI Taxonomy" id="2024554"/>
    <lineage>
        <taxon>Bacteria</taxon>
        <taxon>Bacillati</taxon>
        <taxon>Bacillota</taxon>
        <taxon>Bacilli</taxon>
        <taxon>Bacillales</taxon>
        <taxon>Bacillaceae</taxon>
        <taxon>Virgibacillus</taxon>
    </lineage>
</organism>
<accession>A0A265NFA2</accession>
<dbReference type="Gene3D" id="3.40.50.2300">
    <property type="match status" value="2"/>
</dbReference>
<dbReference type="PROSITE" id="PS51257">
    <property type="entry name" value="PROKAR_LIPOPROTEIN"/>
    <property type="match status" value="1"/>
</dbReference>
<keyword evidence="10" id="KW-1185">Reference proteome</keyword>
<evidence type="ECO:0000256" key="3">
    <source>
        <dbReference type="ARBA" id="ARBA00022475"/>
    </source>
</evidence>
<dbReference type="CDD" id="cd06354">
    <property type="entry name" value="PBP1_PrnA-like"/>
    <property type="match status" value="1"/>
</dbReference>
<dbReference type="AlphaFoldDB" id="A0A265NFA2"/>
<keyword evidence="3" id="KW-1003">Cell membrane</keyword>
<dbReference type="OrthoDB" id="9784230at2"/>
<dbReference type="InterPro" id="IPR003760">
    <property type="entry name" value="PnrA-like"/>
</dbReference>
<dbReference type="Pfam" id="PF02608">
    <property type="entry name" value="Bmp"/>
    <property type="match status" value="1"/>
</dbReference>
<keyword evidence="4" id="KW-0732">Signal</keyword>
<dbReference type="EMBL" id="NPMS01000001">
    <property type="protein sequence ID" value="OZU90673.1"/>
    <property type="molecule type" value="Genomic_DNA"/>
</dbReference>